<sequence>MKKRYFLLAAMIIGLVTAFIFIPKESSRPTLINPTLQESQREENGLDETEIQMNEPQPIPEGEPAENEQVQLPDRITEAIQNTLQFFRKETQVVAIGDSLTQGVGDETERGGYVGIIERTINWDRDIAEFSNFGKRGSRSDQLLSRLNNDEEMVSALAKADMILVTIGANDIMQVVKENITNLTIKQFVEERQVFERNLEEIINRLHELNPDSQIYLIGFYNPFERYFQDIEELQMIADAWNDTTNTLADQHENITYIPTDDLFHESEVNLLAEDNFHPNYNGYHLIAGRVLEYITNEES</sequence>
<organism evidence="2 3">
    <name type="scientific">Oceanobacillus piezotolerans</name>
    <dbReference type="NCBI Taxonomy" id="2448030"/>
    <lineage>
        <taxon>Bacteria</taxon>
        <taxon>Bacillati</taxon>
        <taxon>Bacillota</taxon>
        <taxon>Bacilli</taxon>
        <taxon>Bacillales</taxon>
        <taxon>Bacillaceae</taxon>
        <taxon>Oceanobacillus</taxon>
    </lineage>
</organism>
<dbReference type="Pfam" id="PF13472">
    <property type="entry name" value="Lipase_GDSL_2"/>
    <property type="match status" value="1"/>
</dbReference>
<dbReference type="AlphaFoldDB" id="A0A498DK60"/>
<dbReference type="Proteomes" id="UP000270219">
    <property type="component" value="Unassembled WGS sequence"/>
</dbReference>
<dbReference type="InterPro" id="IPR013830">
    <property type="entry name" value="SGNH_hydro"/>
</dbReference>
<dbReference type="SUPFAM" id="SSF52266">
    <property type="entry name" value="SGNH hydrolase"/>
    <property type="match status" value="1"/>
</dbReference>
<comment type="caution">
    <text evidence="2">The sequence shown here is derived from an EMBL/GenBank/DDBJ whole genome shotgun (WGS) entry which is preliminary data.</text>
</comment>
<dbReference type="InterPro" id="IPR051532">
    <property type="entry name" value="Ester_Hydrolysis_Enzymes"/>
</dbReference>
<evidence type="ECO:0000259" key="1">
    <source>
        <dbReference type="Pfam" id="PF13472"/>
    </source>
</evidence>
<reference evidence="2 3" key="1">
    <citation type="submission" date="2018-10" db="EMBL/GenBank/DDBJ databases">
        <title>Oceanobacillus sp. YLB-02 draft genome.</title>
        <authorList>
            <person name="Yu L."/>
        </authorList>
    </citation>
    <scope>NUCLEOTIDE SEQUENCE [LARGE SCALE GENOMIC DNA]</scope>
    <source>
        <strain evidence="2 3">YLB-02</strain>
    </source>
</reference>
<dbReference type="OrthoDB" id="252349at2"/>
<evidence type="ECO:0000313" key="3">
    <source>
        <dbReference type="Proteomes" id="UP000270219"/>
    </source>
</evidence>
<protein>
    <recommendedName>
        <fullName evidence="1">SGNH hydrolase-type esterase domain-containing protein</fullName>
    </recommendedName>
</protein>
<dbReference type="Gene3D" id="3.40.50.1110">
    <property type="entry name" value="SGNH hydrolase"/>
    <property type="match status" value="1"/>
</dbReference>
<evidence type="ECO:0000313" key="2">
    <source>
        <dbReference type="EMBL" id="RLL42815.1"/>
    </source>
</evidence>
<dbReference type="RefSeq" id="WP_121524182.1">
    <property type="nucleotide sequence ID" value="NZ_RCHR01000005.1"/>
</dbReference>
<accession>A0A498DK60</accession>
<dbReference type="GO" id="GO:0004622">
    <property type="term" value="F:phosphatidylcholine lysophospholipase activity"/>
    <property type="evidence" value="ECO:0007669"/>
    <property type="project" value="TreeGrafter"/>
</dbReference>
<feature type="domain" description="SGNH hydrolase-type esterase" evidence="1">
    <location>
        <begin position="95"/>
        <end position="285"/>
    </location>
</feature>
<dbReference type="PANTHER" id="PTHR30383:SF27">
    <property type="entry name" value="SPORE GERMINATION LIPASE LIPC"/>
    <property type="match status" value="1"/>
</dbReference>
<proteinExistence type="predicted"/>
<dbReference type="CDD" id="cd04506">
    <property type="entry name" value="SGNH_hydrolase_YpmR_like"/>
    <property type="match status" value="1"/>
</dbReference>
<dbReference type="EMBL" id="RCHR01000005">
    <property type="protein sequence ID" value="RLL42815.1"/>
    <property type="molecule type" value="Genomic_DNA"/>
</dbReference>
<dbReference type="InterPro" id="IPR036514">
    <property type="entry name" value="SGNH_hydro_sf"/>
</dbReference>
<keyword evidence="3" id="KW-1185">Reference proteome</keyword>
<gene>
    <name evidence="2" type="ORF">D8M04_14795</name>
</gene>
<dbReference type="PANTHER" id="PTHR30383">
    <property type="entry name" value="THIOESTERASE 1/PROTEASE 1/LYSOPHOSPHOLIPASE L1"/>
    <property type="match status" value="1"/>
</dbReference>
<name>A0A498DK60_9BACI</name>